<evidence type="ECO:0000313" key="2">
    <source>
        <dbReference type="Proteomes" id="UP000637788"/>
    </source>
</evidence>
<protein>
    <submittedName>
        <fullName evidence="1">Uncharacterized protein</fullName>
    </submittedName>
</protein>
<name>A0A917RN61_9ACTN</name>
<dbReference type="Proteomes" id="UP000637788">
    <property type="component" value="Unassembled WGS sequence"/>
</dbReference>
<gene>
    <name evidence="1" type="ORF">GCM10010094_89690</name>
</gene>
<evidence type="ECO:0000313" key="1">
    <source>
        <dbReference type="EMBL" id="GGL14891.1"/>
    </source>
</evidence>
<dbReference type="AlphaFoldDB" id="A0A917RN61"/>
<dbReference type="EMBL" id="BMPQ01000050">
    <property type="protein sequence ID" value="GGL14891.1"/>
    <property type="molecule type" value="Genomic_DNA"/>
</dbReference>
<reference evidence="1" key="2">
    <citation type="submission" date="2020-09" db="EMBL/GenBank/DDBJ databases">
        <authorList>
            <person name="Sun Q."/>
            <person name="Ohkuma M."/>
        </authorList>
    </citation>
    <scope>NUCLEOTIDE SEQUENCE</scope>
    <source>
        <strain evidence="1">JCM 3035</strain>
    </source>
</reference>
<sequence length="117" mass="13260">MRMVRRSRLAPLRRAGVLPRPGITADRRVQIDLGLRWRHRTLIPQSTPRLPPQGPGCCPELSNTALREDRAFPALSDKWCQLPRTKPGGRIALRTEQIGMRRGRCDMEQVTGGEARL</sequence>
<organism evidence="1 2">
    <name type="scientific">Streptomyces flaveus</name>
    <dbReference type="NCBI Taxonomy" id="66370"/>
    <lineage>
        <taxon>Bacteria</taxon>
        <taxon>Bacillati</taxon>
        <taxon>Actinomycetota</taxon>
        <taxon>Actinomycetes</taxon>
        <taxon>Kitasatosporales</taxon>
        <taxon>Streptomycetaceae</taxon>
        <taxon>Streptomyces</taxon>
        <taxon>Streptomyces aurantiacus group</taxon>
    </lineage>
</organism>
<proteinExistence type="predicted"/>
<reference evidence="1" key="1">
    <citation type="journal article" date="2014" name="Int. J. Syst. Evol. Microbiol.">
        <title>Complete genome sequence of Corynebacterium casei LMG S-19264T (=DSM 44701T), isolated from a smear-ripened cheese.</title>
        <authorList>
            <consortium name="US DOE Joint Genome Institute (JGI-PGF)"/>
            <person name="Walter F."/>
            <person name="Albersmeier A."/>
            <person name="Kalinowski J."/>
            <person name="Ruckert C."/>
        </authorList>
    </citation>
    <scope>NUCLEOTIDE SEQUENCE</scope>
    <source>
        <strain evidence="1">JCM 3035</strain>
    </source>
</reference>
<keyword evidence="2" id="KW-1185">Reference proteome</keyword>
<accession>A0A917RN61</accession>
<comment type="caution">
    <text evidence="1">The sequence shown here is derived from an EMBL/GenBank/DDBJ whole genome shotgun (WGS) entry which is preliminary data.</text>
</comment>